<dbReference type="InterPro" id="IPR036509">
    <property type="entry name" value="Met_Sox_Rdtase_MsrA_sf"/>
</dbReference>
<comment type="caution">
    <text evidence="7">The sequence shown here is derived from an EMBL/GenBank/DDBJ whole genome shotgun (WGS) entry which is preliminary data.</text>
</comment>
<evidence type="ECO:0000313" key="7">
    <source>
        <dbReference type="EMBL" id="NOT33616.1"/>
    </source>
</evidence>
<gene>
    <name evidence="4 7" type="primary">msrA</name>
    <name evidence="7" type="ORF">HOP12_05525</name>
</gene>
<sequence length="241" mass="26217">MNSSRNSNLRATSRRARVVSSIVLLLALSTLACGVPSAAPDGKRPTAAASAKANPAVPANAAHAYLAGGCFWCVETAFEGVPGVLGVVSGFTGGPEKNPTYEQVSSGDAGHLEAVDVAYDASRVSYEKLLDIFWHNIDPTQSDGQFCDRGPQYRSAIFYRDEAQKLAAVRSKQAIEASHVLKSPIVTQILAAGAYWPAEDYHQDFWKKDPIRYKSYRFGCGRDQRLDQLWGKDARRGSPKH</sequence>
<evidence type="ECO:0000256" key="4">
    <source>
        <dbReference type="HAMAP-Rule" id="MF_01401"/>
    </source>
</evidence>
<proteinExistence type="inferred from homology"/>
<dbReference type="Pfam" id="PF01625">
    <property type="entry name" value="PMSR"/>
    <property type="match status" value="1"/>
</dbReference>
<evidence type="ECO:0000256" key="5">
    <source>
        <dbReference type="SAM" id="SignalP"/>
    </source>
</evidence>
<dbReference type="HAMAP" id="MF_01401">
    <property type="entry name" value="MsrA"/>
    <property type="match status" value="1"/>
</dbReference>
<dbReference type="EMBL" id="JABFRW010000057">
    <property type="protein sequence ID" value="NOT33616.1"/>
    <property type="molecule type" value="Genomic_DNA"/>
</dbReference>
<comment type="similarity">
    <text evidence="4">Belongs to the MsrA Met sulfoxide reductase family.</text>
</comment>
<keyword evidence="1 4" id="KW-0560">Oxidoreductase</keyword>
<protein>
    <recommendedName>
        <fullName evidence="4">Peptide methionine sulfoxide reductase MsrA</fullName>
        <shortName evidence="4">Protein-methionine-S-oxide reductase</shortName>
        <ecNumber evidence="4">1.8.4.11</ecNumber>
    </recommendedName>
    <alternativeName>
        <fullName evidence="4">Peptide-methionine (S)-S-oxide reductase</fullName>
        <shortName evidence="4">Peptide Met(O) reductase</shortName>
    </alternativeName>
</protein>
<evidence type="ECO:0000313" key="8">
    <source>
        <dbReference type="Proteomes" id="UP000580839"/>
    </source>
</evidence>
<dbReference type="Gene3D" id="3.30.1060.10">
    <property type="entry name" value="Peptide methionine sulphoxide reductase MsrA"/>
    <property type="match status" value="1"/>
</dbReference>
<comment type="function">
    <text evidence="4">Has an important function as a repair enzyme for proteins that have been inactivated by oxidation. Catalyzes the reversible oxidation-reduction of methionine sulfoxide in proteins to methionine.</text>
</comment>
<feature type="active site" evidence="4">
    <location>
        <position position="70"/>
    </location>
</feature>
<dbReference type="PANTHER" id="PTHR43774">
    <property type="entry name" value="PEPTIDE METHIONINE SULFOXIDE REDUCTASE"/>
    <property type="match status" value="1"/>
</dbReference>
<dbReference type="SUPFAM" id="SSF55068">
    <property type="entry name" value="Peptide methionine sulfoxide reductase"/>
    <property type="match status" value="1"/>
</dbReference>
<keyword evidence="5" id="KW-0732">Signal</keyword>
<comment type="catalytic activity">
    <reaction evidence="2 4">
        <text>L-methionyl-[protein] + [thioredoxin]-disulfide + H2O = L-methionyl-(S)-S-oxide-[protein] + [thioredoxin]-dithiol</text>
        <dbReference type="Rhea" id="RHEA:14217"/>
        <dbReference type="Rhea" id="RHEA-COMP:10698"/>
        <dbReference type="Rhea" id="RHEA-COMP:10700"/>
        <dbReference type="Rhea" id="RHEA-COMP:12313"/>
        <dbReference type="Rhea" id="RHEA-COMP:12315"/>
        <dbReference type="ChEBI" id="CHEBI:15377"/>
        <dbReference type="ChEBI" id="CHEBI:16044"/>
        <dbReference type="ChEBI" id="CHEBI:29950"/>
        <dbReference type="ChEBI" id="CHEBI:44120"/>
        <dbReference type="ChEBI" id="CHEBI:50058"/>
        <dbReference type="EC" id="1.8.4.11"/>
    </reaction>
</comment>
<dbReference type="Proteomes" id="UP000580839">
    <property type="component" value="Unassembled WGS sequence"/>
</dbReference>
<evidence type="ECO:0000256" key="3">
    <source>
        <dbReference type="ARBA" id="ARBA00048782"/>
    </source>
</evidence>
<dbReference type="AlphaFoldDB" id="A0A849SGG4"/>
<feature type="domain" description="Peptide methionine sulphoxide reductase MsrA" evidence="6">
    <location>
        <begin position="64"/>
        <end position="214"/>
    </location>
</feature>
<evidence type="ECO:0000256" key="2">
    <source>
        <dbReference type="ARBA" id="ARBA00047806"/>
    </source>
</evidence>
<organism evidence="7 8">
    <name type="scientific">Eiseniibacteriota bacterium</name>
    <dbReference type="NCBI Taxonomy" id="2212470"/>
    <lineage>
        <taxon>Bacteria</taxon>
        <taxon>Candidatus Eiseniibacteriota</taxon>
    </lineage>
</organism>
<dbReference type="GO" id="GO:0008113">
    <property type="term" value="F:peptide-methionine (S)-S-oxide reductase activity"/>
    <property type="evidence" value="ECO:0007669"/>
    <property type="project" value="UniProtKB-UniRule"/>
</dbReference>
<accession>A0A849SGG4</accession>
<dbReference type="NCBIfam" id="TIGR00401">
    <property type="entry name" value="msrA"/>
    <property type="match status" value="1"/>
</dbReference>
<evidence type="ECO:0000259" key="6">
    <source>
        <dbReference type="Pfam" id="PF01625"/>
    </source>
</evidence>
<evidence type="ECO:0000256" key="1">
    <source>
        <dbReference type="ARBA" id="ARBA00023002"/>
    </source>
</evidence>
<feature type="signal peptide" evidence="5">
    <location>
        <begin position="1"/>
        <end position="32"/>
    </location>
</feature>
<dbReference type="EC" id="1.8.4.11" evidence="4"/>
<reference evidence="7 8" key="1">
    <citation type="submission" date="2020-04" db="EMBL/GenBank/DDBJ databases">
        <title>Metagenomic profiling of ammonia- and methane-oxidizing microorganisms in a Dutch drinking water treatment plant.</title>
        <authorList>
            <person name="Poghosyan L."/>
            <person name="Leucker S."/>
        </authorList>
    </citation>
    <scope>NUCLEOTIDE SEQUENCE [LARGE SCALE GENOMIC DNA]</scope>
    <source>
        <strain evidence="7">S-RSF-IL-03</strain>
    </source>
</reference>
<name>A0A849SGG4_UNCEI</name>
<feature type="chain" id="PRO_5033064239" description="Peptide methionine sulfoxide reductase MsrA" evidence="5">
    <location>
        <begin position="33"/>
        <end position="241"/>
    </location>
</feature>
<dbReference type="PROSITE" id="PS51257">
    <property type="entry name" value="PROKAR_LIPOPROTEIN"/>
    <property type="match status" value="1"/>
</dbReference>
<comment type="catalytic activity">
    <reaction evidence="3 4">
        <text>[thioredoxin]-disulfide + L-methionine + H2O = L-methionine (S)-S-oxide + [thioredoxin]-dithiol</text>
        <dbReference type="Rhea" id="RHEA:19993"/>
        <dbReference type="Rhea" id="RHEA-COMP:10698"/>
        <dbReference type="Rhea" id="RHEA-COMP:10700"/>
        <dbReference type="ChEBI" id="CHEBI:15377"/>
        <dbReference type="ChEBI" id="CHEBI:29950"/>
        <dbReference type="ChEBI" id="CHEBI:50058"/>
        <dbReference type="ChEBI" id="CHEBI:57844"/>
        <dbReference type="ChEBI" id="CHEBI:58772"/>
        <dbReference type="EC" id="1.8.4.11"/>
    </reaction>
</comment>
<dbReference type="InterPro" id="IPR002569">
    <property type="entry name" value="Met_Sox_Rdtase_MsrA_dom"/>
</dbReference>
<dbReference type="PANTHER" id="PTHR43774:SF1">
    <property type="entry name" value="PEPTIDE METHIONINE SULFOXIDE REDUCTASE MSRA 2"/>
    <property type="match status" value="1"/>
</dbReference>